<name>A0ACC0TS38_9AGAM</name>
<protein>
    <submittedName>
        <fullName evidence="1">Uncharacterized protein</fullName>
    </submittedName>
</protein>
<proteinExistence type="predicted"/>
<reference evidence="1" key="1">
    <citation type="submission" date="2021-03" db="EMBL/GenBank/DDBJ databases">
        <title>Evolutionary priming and transition to the ectomycorrhizal habit in an iconic lineage of mushroom-forming fungi: is preadaptation a requirement?</title>
        <authorList>
            <consortium name="DOE Joint Genome Institute"/>
            <person name="Looney B.P."/>
            <person name="Miyauchi S."/>
            <person name="Morin E."/>
            <person name="Drula E."/>
            <person name="Courty P.E."/>
            <person name="Chicoki N."/>
            <person name="Fauchery L."/>
            <person name="Kohler A."/>
            <person name="Kuo A."/>
            <person name="LaButti K."/>
            <person name="Pangilinan J."/>
            <person name="Lipzen A."/>
            <person name="Riley R."/>
            <person name="Andreopoulos W."/>
            <person name="He G."/>
            <person name="Johnson J."/>
            <person name="Barry K.W."/>
            <person name="Grigoriev I.V."/>
            <person name="Nagy L."/>
            <person name="Hibbett D."/>
            <person name="Henrissat B."/>
            <person name="Matheny P.B."/>
            <person name="Labbe J."/>
            <person name="Martin A.F."/>
        </authorList>
    </citation>
    <scope>NUCLEOTIDE SEQUENCE</scope>
    <source>
        <strain evidence="1">BPL698</strain>
    </source>
</reference>
<keyword evidence="2" id="KW-1185">Reference proteome</keyword>
<evidence type="ECO:0000313" key="2">
    <source>
        <dbReference type="Proteomes" id="UP001207468"/>
    </source>
</evidence>
<comment type="caution">
    <text evidence="1">The sequence shown here is derived from an EMBL/GenBank/DDBJ whole genome shotgun (WGS) entry which is preliminary data.</text>
</comment>
<sequence>MTEDSFFMDEALVPPLDLDTGASPDELVDMRAILAEAEEAASGRVESRSDKVD</sequence>
<dbReference type="EMBL" id="JAGFNK010001067">
    <property type="protein sequence ID" value="KAI9435363.1"/>
    <property type="molecule type" value="Genomic_DNA"/>
</dbReference>
<organism evidence="1 2">
    <name type="scientific">Russula earlei</name>
    <dbReference type="NCBI Taxonomy" id="71964"/>
    <lineage>
        <taxon>Eukaryota</taxon>
        <taxon>Fungi</taxon>
        <taxon>Dikarya</taxon>
        <taxon>Basidiomycota</taxon>
        <taxon>Agaricomycotina</taxon>
        <taxon>Agaricomycetes</taxon>
        <taxon>Russulales</taxon>
        <taxon>Russulaceae</taxon>
        <taxon>Russula</taxon>
    </lineage>
</organism>
<dbReference type="Proteomes" id="UP001207468">
    <property type="component" value="Unassembled WGS sequence"/>
</dbReference>
<gene>
    <name evidence="1" type="ORF">F5148DRAFT_1294913</name>
</gene>
<accession>A0ACC0TS38</accession>
<evidence type="ECO:0000313" key="1">
    <source>
        <dbReference type="EMBL" id="KAI9435363.1"/>
    </source>
</evidence>